<evidence type="ECO:0000256" key="3">
    <source>
        <dbReference type="ARBA" id="ARBA00023015"/>
    </source>
</evidence>
<dbReference type="InterPro" id="IPR045843">
    <property type="entry name" value="IND-like"/>
</dbReference>
<dbReference type="SUPFAM" id="SSF47459">
    <property type="entry name" value="HLH, helix-loop-helix DNA-binding domain"/>
    <property type="match status" value="1"/>
</dbReference>
<evidence type="ECO:0000256" key="1">
    <source>
        <dbReference type="ARBA" id="ARBA00004123"/>
    </source>
</evidence>
<dbReference type="PANTHER" id="PTHR45914">
    <property type="entry name" value="TRANSCRIPTION FACTOR HEC3-RELATED"/>
    <property type="match status" value="1"/>
</dbReference>
<proteinExistence type="evidence at transcript level"/>
<dbReference type="SMART" id="SM00353">
    <property type="entry name" value="HLH"/>
    <property type="match status" value="1"/>
</dbReference>
<protein>
    <submittedName>
        <fullName evidence="7">Barren stalk1/lax panicle1</fullName>
    </submittedName>
</protein>
<reference evidence="7" key="1">
    <citation type="journal article" date="2011" name="Mol. Biol. Evol.">
        <title>Phylogenomic Analyses of the BARREN STALK1/LAX PANICLE1 (BA1/LAX1) Genes and Evidence for Their Roles During Axillary Meristem Development.</title>
        <authorList>
            <person name="Woods D.P."/>
            <person name="Hope C.L."/>
            <person name="Malcomber S.T."/>
        </authorList>
    </citation>
    <scope>NUCLEOTIDE SEQUENCE</scope>
</reference>
<dbReference type="GO" id="GO:0003700">
    <property type="term" value="F:DNA-binding transcription factor activity"/>
    <property type="evidence" value="ECO:0007669"/>
    <property type="project" value="InterPro"/>
</dbReference>
<name>E7CZ12_9POAL</name>
<dbReference type="AlphaFoldDB" id="E7CZ12"/>
<dbReference type="Pfam" id="PF00010">
    <property type="entry name" value="HLH"/>
    <property type="match status" value="1"/>
</dbReference>
<dbReference type="InterPro" id="IPR036638">
    <property type="entry name" value="HLH_DNA-bd_sf"/>
</dbReference>
<comment type="subcellular location">
    <subcellularLocation>
        <location evidence="1">Nucleus</location>
    </subcellularLocation>
</comment>
<dbReference type="GO" id="GO:0046983">
    <property type="term" value="F:protein dimerization activity"/>
    <property type="evidence" value="ECO:0007669"/>
    <property type="project" value="InterPro"/>
</dbReference>
<sequence>ERRHRISDRFRVLRSLVPGGSKMDTVSMLEQAIHYVKFLKAQISLHQAALMQHEERDHGLSAFTNGGDHLMLPNQQAQVLLDPADSGSHELPPLPACLLLDEPAAASYSSMSALQDEETDVHGSY</sequence>
<accession>E7CZ12</accession>
<organism evidence="7">
    <name type="scientific">Streptochaeta angustifolia</name>
    <dbReference type="NCBI Taxonomy" id="38733"/>
    <lineage>
        <taxon>Eukaryota</taxon>
        <taxon>Viridiplantae</taxon>
        <taxon>Streptophyta</taxon>
        <taxon>Embryophyta</taxon>
        <taxon>Tracheophyta</taxon>
        <taxon>Spermatophyta</taxon>
        <taxon>Magnoliopsida</taxon>
        <taxon>Liliopsida</taxon>
        <taxon>Poales</taxon>
        <taxon>Poaceae</taxon>
        <taxon>Anomochlooideae</taxon>
        <taxon>Streptochaeteae</taxon>
        <taxon>Streptochaeta</taxon>
    </lineage>
</organism>
<dbReference type="Gene3D" id="4.10.280.10">
    <property type="entry name" value="Helix-loop-helix DNA-binding domain"/>
    <property type="match status" value="1"/>
</dbReference>
<dbReference type="EMBL" id="HM855964">
    <property type="protein sequence ID" value="ADT82842.1"/>
    <property type="molecule type" value="mRNA"/>
</dbReference>
<keyword evidence="5" id="KW-0539">Nucleus</keyword>
<dbReference type="GO" id="GO:0005634">
    <property type="term" value="C:nucleus"/>
    <property type="evidence" value="ECO:0007669"/>
    <property type="project" value="UniProtKB-SubCell"/>
</dbReference>
<dbReference type="FunFam" id="4.10.280.10:FF:000089">
    <property type="entry name" value="Transcription factor LAX PANICLE"/>
    <property type="match status" value="1"/>
</dbReference>
<keyword evidence="3" id="KW-0805">Transcription regulation</keyword>
<dbReference type="PROSITE" id="PS50888">
    <property type="entry name" value="BHLH"/>
    <property type="match status" value="1"/>
</dbReference>
<dbReference type="PANTHER" id="PTHR45914:SF2">
    <property type="entry name" value="TRANSCRIPTION FACTOR BHLH140-LIKE PROTEIN"/>
    <property type="match status" value="1"/>
</dbReference>
<evidence type="ECO:0000313" key="7">
    <source>
        <dbReference type="EMBL" id="ADT82842.1"/>
    </source>
</evidence>
<feature type="non-terminal residue" evidence="7">
    <location>
        <position position="1"/>
    </location>
</feature>
<evidence type="ECO:0000256" key="4">
    <source>
        <dbReference type="ARBA" id="ARBA00023163"/>
    </source>
</evidence>
<keyword evidence="4" id="KW-0804">Transcription</keyword>
<evidence type="ECO:0000256" key="2">
    <source>
        <dbReference type="ARBA" id="ARBA00005510"/>
    </source>
</evidence>
<dbReference type="InterPro" id="IPR011598">
    <property type="entry name" value="bHLH_dom"/>
</dbReference>
<feature type="domain" description="BHLH" evidence="6">
    <location>
        <begin position="1"/>
        <end position="39"/>
    </location>
</feature>
<gene>
    <name evidence="7" type="primary">BA1/LAX1</name>
</gene>
<comment type="similarity">
    <text evidence="2">Belongs to the bHLH protein family.</text>
</comment>
<evidence type="ECO:0000259" key="6">
    <source>
        <dbReference type="PROSITE" id="PS50888"/>
    </source>
</evidence>
<evidence type="ECO:0000256" key="5">
    <source>
        <dbReference type="ARBA" id="ARBA00023242"/>
    </source>
</evidence>